<protein>
    <submittedName>
        <fullName evidence="2">Kunitz/Bovine pancreatic trypsin inhibitor domain protein</fullName>
    </submittedName>
</protein>
<dbReference type="AlphaFoldDB" id="A0A0B1SXQ0"/>
<dbReference type="InterPro" id="IPR002223">
    <property type="entry name" value="Kunitz_BPTI"/>
</dbReference>
<evidence type="ECO:0000259" key="1">
    <source>
        <dbReference type="PROSITE" id="PS50279"/>
    </source>
</evidence>
<dbReference type="PANTHER" id="PTHR47248">
    <property type="entry name" value="PROTEIN CBG06772"/>
    <property type="match status" value="1"/>
</dbReference>
<dbReference type="OrthoDB" id="4473401at2759"/>
<dbReference type="InterPro" id="IPR052861">
    <property type="entry name" value="BPTI/Kunitz_domain"/>
</dbReference>
<dbReference type="Gene3D" id="4.10.410.10">
    <property type="entry name" value="Pancreatic trypsin inhibitor Kunitz domain"/>
    <property type="match status" value="1"/>
</dbReference>
<organism evidence="2 3">
    <name type="scientific">Oesophagostomum dentatum</name>
    <name type="common">Nodular worm</name>
    <dbReference type="NCBI Taxonomy" id="61180"/>
    <lineage>
        <taxon>Eukaryota</taxon>
        <taxon>Metazoa</taxon>
        <taxon>Ecdysozoa</taxon>
        <taxon>Nematoda</taxon>
        <taxon>Chromadorea</taxon>
        <taxon>Rhabditida</taxon>
        <taxon>Rhabditina</taxon>
        <taxon>Rhabditomorpha</taxon>
        <taxon>Strongyloidea</taxon>
        <taxon>Strongylidae</taxon>
        <taxon>Oesophagostomum</taxon>
    </lineage>
</organism>
<sequence>MQNVLGSYFCNEFKNFQFFYDDTIGECFPFLYKGCGGNGNNYKTISDCSKCKEQLEMEKNPECERGNYLLTMSTSEGFRPVLGRRCEHNFCPLGFDCVQGRYLAHCCGQLYDME</sequence>
<dbReference type="PANTHER" id="PTHR47248:SF8">
    <property type="entry name" value="BPTI_KUNITZ INHIBITOR DOMAIN-CONTAINING PROTEIN-RELATED"/>
    <property type="match status" value="1"/>
</dbReference>
<feature type="domain" description="BPTI/Kunitz inhibitor" evidence="1">
    <location>
        <begin position="1"/>
        <end position="50"/>
    </location>
</feature>
<dbReference type="PROSITE" id="PS00280">
    <property type="entry name" value="BPTI_KUNITZ_1"/>
    <property type="match status" value="1"/>
</dbReference>
<dbReference type="GO" id="GO:0004867">
    <property type="term" value="F:serine-type endopeptidase inhibitor activity"/>
    <property type="evidence" value="ECO:0007669"/>
    <property type="project" value="InterPro"/>
</dbReference>
<dbReference type="CDD" id="cd00109">
    <property type="entry name" value="Kunitz-type"/>
    <property type="match status" value="1"/>
</dbReference>
<dbReference type="InterPro" id="IPR020901">
    <property type="entry name" value="Prtase_inh_Kunz-CS"/>
</dbReference>
<reference evidence="2 3" key="1">
    <citation type="submission" date="2014-03" db="EMBL/GenBank/DDBJ databases">
        <title>Draft genome of the hookworm Oesophagostomum dentatum.</title>
        <authorList>
            <person name="Mitreva M."/>
        </authorList>
    </citation>
    <scope>NUCLEOTIDE SEQUENCE [LARGE SCALE GENOMIC DNA]</scope>
    <source>
        <strain evidence="2 3">OD-Hann</strain>
    </source>
</reference>
<dbReference type="Pfam" id="PF00014">
    <property type="entry name" value="Kunitz_BPTI"/>
    <property type="match status" value="1"/>
</dbReference>
<proteinExistence type="predicted"/>
<dbReference type="SMART" id="SM00131">
    <property type="entry name" value="KU"/>
    <property type="match status" value="1"/>
</dbReference>
<accession>A0A0B1SXQ0</accession>
<dbReference type="PROSITE" id="PS50279">
    <property type="entry name" value="BPTI_KUNITZ_2"/>
    <property type="match status" value="1"/>
</dbReference>
<gene>
    <name evidence="2" type="ORF">OESDEN_11553</name>
</gene>
<dbReference type="EMBL" id="KN555479">
    <property type="protein sequence ID" value="KHJ88651.1"/>
    <property type="molecule type" value="Genomic_DNA"/>
</dbReference>
<evidence type="ECO:0000313" key="3">
    <source>
        <dbReference type="Proteomes" id="UP000053660"/>
    </source>
</evidence>
<dbReference type="SUPFAM" id="SSF57362">
    <property type="entry name" value="BPTI-like"/>
    <property type="match status" value="1"/>
</dbReference>
<evidence type="ECO:0000313" key="2">
    <source>
        <dbReference type="EMBL" id="KHJ88651.1"/>
    </source>
</evidence>
<keyword evidence="3" id="KW-1185">Reference proteome</keyword>
<name>A0A0B1SXQ0_OESDE</name>
<dbReference type="Proteomes" id="UP000053660">
    <property type="component" value="Unassembled WGS sequence"/>
</dbReference>
<dbReference type="InterPro" id="IPR036880">
    <property type="entry name" value="Kunitz_BPTI_sf"/>
</dbReference>